<name>A0ABU0W833_9GAMM</name>
<dbReference type="InterPro" id="IPR022061">
    <property type="entry name" value="DUF3617"/>
</dbReference>
<evidence type="ECO:0000256" key="1">
    <source>
        <dbReference type="SAM" id="SignalP"/>
    </source>
</evidence>
<dbReference type="Proteomes" id="UP001239019">
    <property type="component" value="Unassembled WGS sequence"/>
</dbReference>
<keyword evidence="3" id="KW-1185">Reference proteome</keyword>
<gene>
    <name evidence="2" type="ORF">RBH19_09310</name>
</gene>
<dbReference type="Pfam" id="PF12276">
    <property type="entry name" value="DUF3617"/>
    <property type="match status" value="1"/>
</dbReference>
<evidence type="ECO:0000313" key="2">
    <source>
        <dbReference type="EMBL" id="MDQ2070073.1"/>
    </source>
</evidence>
<keyword evidence="1" id="KW-0732">Signal</keyword>
<evidence type="ECO:0000313" key="3">
    <source>
        <dbReference type="Proteomes" id="UP001239019"/>
    </source>
</evidence>
<feature type="signal peptide" evidence="1">
    <location>
        <begin position="1"/>
        <end position="20"/>
    </location>
</feature>
<organism evidence="2 3">
    <name type="scientific">Natronospira bacteriovora</name>
    <dbReference type="NCBI Taxonomy" id="3069753"/>
    <lineage>
        <taxon>Bacteria</taxon>
        <taxon>Pseudomonadati</taxon>
        <taxon>Pseudomonadota</taxon>
        <taxon>Gammaproteobacteria</taxon>
        <taxon>Natronospirales</taxon>
        <taxon>Natronospiraceae</taxon>
        <taxon>Natronospira</taxon>
    </lineage>
</organism>
<dbReference type="EMBL" id="JAVDDT010000005">
    <property type="protein sequence ID" value="MDQ2070073.1"/>
    <property type="molecule type" value="Genomic_DNA"/>
</dbReference>
<comment type="caution">
    <text evidence="2">The sequence shown here is derived from an EMBL/GenBank/DDBJ whole genome shotgun (WGS) entry which is preliminary data.</text>
</comment>
<accession>A0ABU0W833</accession>
<protein>
    <submittedName>
        <fullName evidence="2">DUF3617 family protein</fullName>
    </submittedName>
</protein>
<sequence length="143" mass="15968">MMMRRCLLASLLALPLTLLADTPNVEPGLWEHTSVTRISGAPMEIPEQEYTQQECLTQEELDEPDFFIQEGDGCDFYDQEISSSGMSYTMICSDHEIGTSVRMDASLSFFGDRMEGVMEGEMDSPMGQLTMIVEMSGERIGDC</sequence>
<dbReference type="RefSeq" id="WP_306728569.1">
    <property type="nucleotide sequence ID" value="NZ_JAVDDT010000005.1"/>
</dbReference>
<proteinExistence type="predicted"/>
<reference evidence="2 3" key="1">
    <citation type="submission" date="2023-08" db="EMBL/GenBank/DDBJ databases">
        <title>Whole-genome sequencing of halo(alkali)philic microorganisms from hypersaline lakes.</title>
        <authorList>
            <person name="Sorokin D.Y."/>
            <person name="Abbas B."/>
            <person name="Merkel A.Y."/>
        </authorList>
    </citation>
    <scope>NUCLEOTIDE SEQUENCE [LARGE SCALE GENOMIC DNA]</scope>
    <source>
        <strain evidence="2 3">AB-CW4</strain>
    </source>
</reference>
<feature type="chain" id="PRO_5046982393" evidence="1">
    <location>
        <begin position="21"/>
        <end position="143"/>
    </location>
</feature>